<keyword evidence="1" id="KW-1133">Transmembrane helix</keyword>
<dbReference type="EnsemblMetazoa" id="G17656.1">
    <property type="protein sequence ID" value="G17656.1:cds"/>
    <property type="gene ID" value="G17656"/>
</dbReference>
<organism evidence="2 3">
    <name type="scientific">Magallana gigas</name>
    <name type="common">Pacific oyster</name>
    <name type="synonym">Crassostrea gigas</name>
    <dbReference type="NCBI Taxonomy" id="29159"/>
    <lineage>
        <taxon>Eukaryota</taxon>
        <taxon>Metazoa</taxon>
        <taxon>Spiralia</taxon>
        <taxon>Lophotrochozoa</taxon>
        <taxon>Mollusca</taxon>
        <taxon>Bivalvia</taxon>
        <taxon>Autobranchia</taxon>
        <taxon>Pteriomorphia</taxon>
        <taxon>Ostreida</taxon>
        <taxon>Ostreoidea</taxon>
        <taxon>Ostreidae</taxon>
        <taxon>Magallana</taxon>
    </lineage>
</organism>
<dbReference type="Proteomes" id="UP000005408">
    <property type="component" value="Unassembled WGS sequence"/>
</dbReference>
<reference evidence="2" key="1">
    <citation type="submission" date="2022-08" db="UniProtKB">
        <authorList>
            <consortium name="EnsemblMetazoa"/>
        </authorList>
    </citation>
    <scope>IDENTIFICATION</scope>
    <source>
        <strain evidence="2">05x7-T-G4-1.051#20</strain>
    </source>
</reference>
<evidence type="ECO:0000256" key="1">
    <source>
        <dbReference type="SAM" id="Phobius"/>
    </source>
</evidence>
<sequence length="156" mass="18378">MAISYLTVYLTEVYNMVLYLTYIIQKFQRKIDGYKFPVYSTTFCPRNETEWNERSSVLNCTDSNGYTCLPNENFTELLEFCYTEPLIWIQEGYCLYLIRRISKVHSYDCSHFIDGCHKSPYRSNEIFKYPACVTIGNGCFLAEPSCEKYDIKTLTK</sequence>
<protein>
    <submittedName>
        <fullName evidence="2">Uncharacterized protein</fullName>
    </submittedName>
</protein>
<accession>A0A8W8J7F4</accession>
<proteinExistence type="predicted"/>
<evidence type="ECO:0000313" key="3">
    <source>
        <dbReference type="Proteomes" id="UP000005408"/>
    </source>
</evidence>
<keyword evidence="3" id="KW-1185">Reference proteome</keyword>
<keyword evidence="1" id="KW-0812">Transmembrane</keyword>
<evidence type="ECO:0000313" key="2">
    <source>
        <dbReference type="EnsemblMetazoa" id="G17656.1:cds"/>
    </source>
</evidence>
<feature type="transmembrane region" description="Helical" evidence="1">
    <location>
        <begin position="6"/>
        <end position="24"/>
    </location>
</feature>
<dbReference type="AlphaFoldDB" id="A0A8W8J7F4"/>
<name>A0A8W8J7F4_MAGGI</name>
<keyword evidence="1" id="KW-0472">Membrane</keyword>